<dbReference type="Proteomes" id="UP001383192">
    <property type="component" value="Unassembled WGS sequence"/>
</dbReference>
<feature type="compositionally biased region" description="Polar residues" evidence="1">
    <location>
        <begin position="17"/>
        <end position="32"/>
    </location>
</feature>
<feature type="compositionally biased region" description="Basic and acidic residues" evidence="1">
    <location>
        <begin position="125"/>
        <end position="138"/>
    </location>
</feature>
<gene>
    <name evidence="2" type="ORF">VNI00_012920</name>
</gene>
<feature type="region of interest" description="Disordered" evidence="1">
    <location>
        <begin position="1"/>
        <end position="34"/>
    </location>
</feature>
<sequence>MKKRFRSSAMVDAATAVTRSTIRTPQSGSSFAARNPILLNKSKSTYQAPKRVYGKQSPNLKLKVTNKSLLHAILIQKQSLKLFKDAAIDFEGRSTQIQQIEEKLAKTTQDNAWLKEELEKAQQEIEEANRRRDEKESELQATRQELARRAEDVARPEERVRVLEEERSAEGT</sequence>
<keyword evidence="3" id="KW-1185">Reference proteome</keyword>
<dbReference type="AlphaFoldDB" id="A0AAW0C158"/>
<comment type="caution">
    <text evidence="2">The sequence shown here is derived from an EMBL/GenBank/DDBJ whole genome shotgun (WGS) entry which is preliminary data.</text>
</comment>
<feature type="compositionally biased region" description="Basic and acidic residues" evidence="1">
    <location>
        <begin position="145"/>
        <end position="172"/>
    </location>
</feature>
<name>A0AAW0C158_9AGAR</name>
<reference evidence="2 3" key="1">
    <citation type="submission" date="2024-01" db="EMBL/GenBank/DDBJ databases">
        <title>A draft genome for a cacao thread blight-causing isolate of Paramarasmius palmivorus.</title>
        <authorList>
            <person name="Baruah I.K."/>
            <person name="Bukari Y."/>
            <person name="Amoako-Attah I."/>
            <person name="Meinhardt L.W."/>
            <person name="Bailey B.A."/>
            <person name="Cohen S.P."/>
        </authorList>
    </citation>
    <scope>NUCLEOTIDE SEQUENCE [LARGE SCALE GENOMIC DNA]</scope>
    <source>
        <strain evidence="2 3">GH-12</strain>
    </source>
</reference>
<accession>A0AAW0C158</accession>
<dbReference type="EMBL" id="JAYKXP010000063">
    <property type="protein sequence ID" value="KAK7032523.1"/>
    <property type="molecule type" value="Genomic_DNA"/>
</dbReference>
<organism evidence="2 3">
    <name type="scientific">Paramarasmius palmivorus</name>
    <dbReference type="NCBI Taxonomy" id="297713"/>
    <lineage>
        <taxon>Eukaryota</taxon>
        <taxon>Fungi</taxon>
        <taxon>Dikarya</taxon>
        <taxon>Basidiomycota</taxon>
        <taxon>Agaricomycotina</taxon>
        <taxon>Agaricomycetes</taxon>
        <taxon>Agaricomycetidae</taxon>
        <taxon>Agaricales</taxon>
        <taxon>Marasmiineae</taxon>
        <taxon>Marasmiaceae</taxon>
        <taxon>Paramarasmius</taxon>
    </lineage>
</organism>
<evidence type="ECO:0000313" key="2">
    <source>
        <dbReference type="EMBL" id="KAK7032523.1"/>
    </source>
</evidence>
<evidence type="ECO:0000256" key="1">
    <source>
        <dbReference type="SAM" id="MobiDB-lite"/>
    </source>
</evidence>
<proteinExistence type="predicted"/>
<feature type="region of interest" description="Disordered" evidence="1">
    <location>
        <begin position="125"/>
        <end position="172"/>
    </location>
</feature>
<evidence type="ECO:0000313" key="3">
    <source>
        <dbReference type="Proteomes" id="UP001383192"/>
    </source>
</evidence>
<protein>
    <submittedName>
        <fullName evidence="2">Uncharacterized protein</fullName>
    </submittedName>
</protein>